<dbReference type="PANTHER" id="PTHR11918">
    <property type="entry name" value="RADICAL SAM PROTEINS"/>
    <property type="match status" value="1"/>
</dbReference>
<dbReference type="PROSITE" id="PS51918">
    <property type="entry name" value="RADICAL_SAM"/>
    <property type="match status" value="1"/>
</dbReference>
<reference evidence="10" key="1">
    <citation type="submission" date="2023-03" db="EMBL/GenBank/DDBJ databases">
        <authorList>
            <person name="Steffen K."/>
            <person name="Cardenas P."/>
        </authorList>
    </citation>
    <scope>NUCLEOTIDE SEQUENCE</scope>
</reference>
<comment type="caution">
    <text evidence="10">The sequence shown here is derived from an EMBL/GenBank/DDBJ whole genome shotgun (WGS) entry which is preliminary data.</text>
</comment>
<dbReference type="Proteomes" id="UP001174909">
    <property type="component" value="Unassembled WGS sequence"/>
</dbReference>
<evidence type="ECO:0000256" key="1">
    <source>
        <dbReference type="ARBA" id="ARBA00001966"/>
    </source>
</evidence>
<keyword evidence="3" id="KW-0808">Transferase</keyword>
<dbReference type="InterPro" id="IPR058240">
    <property type="entry name" value="rSAM_sf"/>
</dbReference>
<dbReference type="PROSITE" id="PS01278">
    <property type="entry name" value="MTTASE_RADICAL"/>
    <property type="match status" value="1"/>
</dbReference>
<dbReference type="InterPro" id="IPR013848">
    <property type="entry name" value="Methylthiotransferase_N"/>
</dbReference>
<dbReference type="GO" id="GO:0051539">
    <property type="term" value="F:4 iron, 4 sulfur cluster binding"/>
    <property type="evidence" value="ECO:0007669"/>
    <property type="project" value="UniProtKB-KW"/>
</dbReference>
<evidence type="ECO:0000256" key="4">
    <source>
        <dbReference type="ARBA" id="ARBA00022691"/>
    </source>
</evidence>
<sequence>MTSRASPAGAPVAGAGTVVIETHGCKLNQADSAILAREFANAGYRLVDRRRDADIIVINTCTVTSTADSKARQALRAAHRANPQAVVVAAGCYPERAADDLRRIPEVSLVVGNRTKPDLVAMATAESAKRRGTPAQSRAYGDDNAQAGILRRSRAMVKIQEGCDQICAYCIVPKVRGRERSVPPAEIVAAIRSNLAAGFKEITLTGTQLGTYGFDLDGADLPGLLDRILGETELRRLRVSSLQAHEISSDLLKRWDDPRLCPHFHVPLQSGSDSVLKGMRRRYDTASFRKAVMTIRERVADAAITTDLIAGFPGETEEDHAAGLALVGEIEFADAHVFPYSQRPGTSAHYMQDQVTPTEKRRRAQELSAIAEVGFERFRAQMKGKVRPVLWETARPLGNGAMLWSGLTDNYVRACTESNTELENSISQARLGDLHGKALRAIVLEG</sequence>
<gene>
    <name evidence="10" type="ORF">GBAR_LOCUS21542</name>
</gene>
<proteinExistence type="predicted"/>
<comment type="cofactor">
    <cofactor evidence="1">
        <name>[4Fe-4S] cluster</name>
        <dbReference type="ChEBI" id="CHEBI:49883"/>
    </cofactor>
</comment>
<accession>A0AA35X3Q6</accession>
<dbReference type="SFLD" id="SFLDS00029">
    <property type="entry name" value="Radical_SAM"/>
    <property type="match status" value="1"/>
</dbReference>
<dbReference type="Pfam" id="PF04055">
    <property type="entry name" value="Radical_SAM"/>
    <property type="match status" value="1"/>
</dbReference>
<keyword evidence="4" id="KW-0949">S-adenosyl-L-methionine</keyword>
<dbReference type="SUPFAM" id="SSF102114">
    <property type="entry name" value="Radical SAM enzymes"/>
    <property type="match status" value="1"/>
</dbReference>
<evidence type="ECO:0000256" key="2">
    <source>
        <dbReference type="ARBA" id="ARBA00022485"/>
    </source>
</evidence>
<evidence type="ECO:0000256" key="7">
    <source>
        <dbReference type="ARBA" id="ARBA00023014"/>
    </source>
</evidence>
<dbReference type="SMART" id="SM00729">
    <property type="entry name" value="Elp3"/>
    <property type="match status" value="1"/>
</dbReference>
<dbReference type="Gene3D" id="3.80.30.20">
    <property type="entry name" value="tm_1862 like domain"/>
    <property type="match status" value="1"/>
</dbReference>
<evidence type="ECO:0000256" key="3">
    <source>
        <dbReference type="ARBA" id="ARBA00022679"/>
    </source>
</evidence>
<dbReference type="NCBIfam" id="TIGR01579">
    <property type="entry name" value="MiaB-like-C"/>
    <property type="match status" value="1"/>
</dbReference>
<keyword evidence="7" id="KW-0411">Iron-sulfur</keyword>
<dbReference type="PROSITE" id="PS51449">
    <property type="entry name" value="MTTASE_N"/>
    <property type="match status" value="1"/>
</dbReference>
<dbReference type="SFLD" id="SFLDG01082">
    <property type="entry name" value="B12-binding_domain_containing"/>
    <property type="match status" value="1"/>
</dbReference>
<dbReference type="AlphaFoldDB" id="A0AA35X3Q6"/>
<feature type="domain" description="Radical SAM core" evidence="9">
    <location>
        <begin position="149"/>
        <end position="377"/>
    </location>
</feature>
<evidence type="ECO:0000259" key="8">
    <source>
        <dbReference type="PROSITE" id="PS51449"/>
    </source>
</evidence>
<feature type="domain" description="MTTase N-terminal" evidence="8">
    <location>
        <begin position="16"/>
        <end position="128"/>
    </location>
</feature>
<keyword evidence="2" id="KW-0004">4Fe-4S</keyword>
<dbReference type="SFLD" id="SFLDG01061">
    <property type="entry name" value="methylthiotransferase"/>
    <property type="match status" value="1"/>
</dbReference>
<dbReference type="GO" id="GO:0035598">
    <property type="term" value="F:tRNA (N(6)-L-threonylcarbamoyladenosine(37)-C(2))-methylthiotransferase activity"/>
    <property type="evidence" value="ECO:0007669"/>
    <property type="project" value="TreeGrafter"/>
</dbReference>
<dbReference type="InterPro" id="IPR005839">
    <property type="entry name" value="Methylthiotransferase"/>
</dbReference>
<keyword evidence="6" id="KW-0408">Iron</keyword>
<keyword evidence="5" id="KW-0479">Metal-binding</keyword>
<dbReference type="InterPro" id="IPR006467">
    <property type="entry name" value="MiaB-like_bact"/>
</dbReference>
<dbReference type="InterPro" id="IPR023404">
    <property type="entry name" value="rSAM_horseshoe"/>
</dbReference>
<dbReference type="EMBL" id="CASHTH010003003">
    <property type="protein sequence ID" value="CAI8038636.1"/>
    <property type="molecule type" value="Genomic_DNA"/>
</dbReference>
<evidence type="ECO:0000256" key="6">
    <source>
        <dbReference type="ARBA" id="ARBA00023004"/>
    </source>
</evidence>
<dbReference type="InterPro" id="IPR020612">
    <property type="entry name" value="Methylthiotransferase_CS"/>
</dbReference>
<dbReference type="GO" id="GO:0046872">
    <property type="term" value="F:metal ion binding"/>
    <property type="evidence" value="ECO:0007669"/>
    <property type="project" value="UniProtKB-KW"/>
</dbReference>
<dbReference type="InterPro" id="IPR038135">
    <property type="entry name" value="Methylthiotransferase_N_sf"/>
</dbReference>
<dbReference type="NCBIfam" id="TIGR00089">
    <property type="entry name" value="MiaB/RimO family radical SAM methylthiotransferase"/>
    <property type="match status" value="1"/>
</dbReference>
<dbReference type="InterPro" id="IPR006638">
    <property type="entry name" value="Elp3/MiaA/NifB-like_rSAM"/>
</dbReference>
<protein>
    <submittedName>
        <fullName evidence="10">Threonylcarbamoyladenosine tRNA methylthiotransferase MtaB</fullName>
    </submittedName>
</protein>
<keyword evidence="11" id="KW-1185">Reference proteome</keyword>
<dbReference type="PANTHER" id="PTHR11918:SF45">
    <property type="entry name" value="THREONYLCARBAMOYLADENOSINE TRNA METHYLTHIOTRANSFERASE"/>
    <property type="match status" value="1"/>
</dbReference>
<evidence type="ECO:0000313" key="11">
    <source>
        <dbReference type="Proteomes" id="UP001174909"/>
    </source>
</evidence>
<name>A0AA35X3Q6_GEOBA</name>
<dbReference type="Gene3D" id="3.40.50.12160">
    <property type="entry name" value="Methylthiotransferase, N-terminal domain"/>
    <property type="match status" value="1"/>
</dbReference>
<evidence type="ECO:0000259" key="9">
    <source>
        <dbReference type="PROSITE" id="PS51918"/>
    </source>
</evidence>
<dbReference type="Pfam" id="PF00919">
    <property type="entry name" value="UPF0004"/>
    <property type="match status" value="1"/>
</dbReference>
<evidence type="ECO:0000256" key="5">
    <source>
        <dbReference type="ARBA" id="ARBA00022723"/>
    </source>
</evidence>
<organism evidence="10 11">
    <name type="scientific">Geodia barretti</name>
    <name type="common">Barrett's horny sponge</name>
    <dbReference type="NCBI Taxonomy" id="519541"/>
    <lineage>
        <taxon>Eukaryota</taxon>
        <taxon>Metazoa</taxon>
        <taxon>Porifera</taxon>
        <taxon>Demospongiae</taxon>
        <taxon>Heteroscleromorpha</taxon>
        <taxon>Tetractinellida</taxon>
        <taxon>Astrophorina</taxon>
        <taxon>Geodiidae</taxon>
        <taxon>Geodia</taxon>
    </lineage>
</organism>
<dbReference type="InterPro" id="IPR007197">
    <property type="entry name" value="rSAM"/>
</dbReference>
<dbReference type="CDD" id="cd01335">
    <property type="entry name" value="Radical_SAM"/>
    <property type="match status" value="1"/>
</dbReference>
<evidence type="ECO:0000313" key="10">
    <source>
        <dbReference type="EMBL" id="CAI8038636.1"/>
    </source>
</evidence>